<dbReference type="Proteomes" id="UP000570678">
    <property type="component" value="Unassembled WGS sequence"/>
</dbReference>
<evidence type="ECO:0000313" key="2">
    <source>
        <dbReference type="Proteomes" id="UP000570678"/>
    </source>
</evidence>
<proteinExistence type="predicted"/>
<comment type="caution">
    <text evidence="1">The sequence shown here is derived from an EMBL/GenBank/DDBJ whole genome shotgun (WGS) entry which is preliminary data.</text>
</comment>
<keyword evidence="2" id="KW-1185">Reference proteome</keyword>
<dbReference type="RefSeq" id="WP_062976396.1">
    <property type="nucleotide sequence ID" value="NZ_JAAXOT010000006.1"/>
</dbReference>
<name>A0A846YJ94_9NOCA</name>
<gene>
    <name evidence="1" type="ORF">HGA15_13675</name>
</gene>
<dbReference type="Gene3D" id="3.40.50.720">
    <property type="entry name" value="NAD(P)-binding Rossmann-like Domain"/>
    <property type="match status" value="1"/>
</dbReference>
<reference evidence="1 2" key="1">
    <citation type="submission" date="2020-04" db="EMBL/GenBank/DDBJ databases">
        <title>MicrobeNet Type strains.</title>
        <authorList>
            <person name="Nicholson A.C."/>
        </authorList>
    </citation>
    <scope>NUCLEOTIDE SEQUENCE [LARGE SCALE GENOMIC DNA]</scope>
    <source>
        <strain evidence="1 2">JCM 3332</strain>
    </source>
</reference>
<protein>
    <submittedName>
        <fullName evidence="1">Uncharacterized protein</fullName>
    </submittedName>
</protein>
<sequence length="141" mass="15715">MPHCSLADPAVRRYAFIHEEDLAEIAATLLLDSAHHGTIDVSGTTVSATERINVLETVLGLEAEVVELSAEQAAERWWRDGWPEDTIAVMLYALPVFAFQPDNPLLRAQEDRALALLGRAPRTFTQWANGFATRDVDHRHV</sequence>
<dbReference type="EMBL" id="JAAXOT010000006">
    <property type="protein sequence ID" value="NKY57188.1"/>
    <property type="molecule type" value="Genomic_DNA"/>
</dbReference>
<evidence type="ECO:0000313" key="1">
    <source>
        <dbReference type="EMBL" id="NKY57188.1"/>
    </source>
</evidence>
<accession>A0A846YJ94</accession>
<dbReference type="PANTHER" id="PTHR43162:SF1">
    <property type="entry name" value="PRESTALK A DIFFERENTIATION PROTEIN A"/>
    <property type="match status" value="1"/>
</dbReference>
<dbReference type="PANTHER" id="PTHR43162">
    <property type="match status" value="1"/>
</dbReference>
<dbReference type="AlphaFoldDB" id="A0A846YJ94"/>
<dbReference type="SUPFAM" id="SSF51735">
    <property type="entry name" value="NAD(P)-binding Rossmann-fold domains"/>
    <property type="match status" value="1"/>
</dbReference>
<dbReference type="InterPro" id="IPR036291">
    <property type="entry name" value="NAD(P)-bd_dom_sf"/>
</dbReference>
<dbReference type="InterPro" id="IPR051604">
    <property type="entry name" value="Ergot_Alk_Oxidoreductase"/>
</dbReference>
<organism evidence="1 2">
    <name type="scientific">Nocardia flavorosea</name>
    <dbReference type="NCBI Taxonomy" id="53429"/>
    <lineage>
        <taxon>Bacteria</taxon>
        <taxon>Bacillati</taxon>
        <taxon>Actinomycetota</taxon>
        <taxon>Actinomycetes</taxon>
        <taxon>Mycobacteriales</taxon>
        <taxon>Nocardiaceae</taxon>
        <taxon>Nocardia</taxon>
    </lineage>
</organism>